<accession>A0ABW2TH55</accession>
<evidence type="ECO:0000313" key="1">
    <source>
        <dbReference type="EMBL" id="MFC7612776.1"/>
    </source>
</evidence>
<comment type="caution">
    <text evidence="1">The sequence shown here is derived from an EMBL/GenBank/DDBJ whole genome shotgun (WGS) entry which is preliminary data.</text>
</comment>
<gene>
    <name evidence="1" type="ORF">ACFQV2_03090</name>
</gene>
<name>A0ABW2TH55_9PSEU</name>
<sequence length="121" mass="12705">MPLRIGVHHAVARAPLGTRTAIEDTAALLSRHGHRVVDLAAGRTLVSRLLRRDPAVGHLHVLLHTGPLGPDFPCLARVPVDGPDGQPVDVGLAARAGLAGEVRELVRLILLDQPALVEASA</sequence>
<protein>
    <submittedName>
        <fullName evidence="1">Uncharacterized protein</fullName>
    </submittedName>
</protein>
<keyword evidence="2" id="KW-1185">Reference proteome</keyword>
<dbReference type="Proteomes" id="UP001596512">
    <property type="component" value="Unassembled WGS sequence"/>
</dbReference>
<evidence type="ECO:0000313" key="2">
    <source>
        <dbReference type="Proteomes" id="UP001596512"/>
    </source>
</evidence>
<proteinExistence type="predicted"/>
<reference evidence="2" key="1">
    <citation type="journal article" date="2019" name="Int. J. Syst. Evol. Microbiol.">
        <title>The Global Catalogue of Microorganisms (GCM) 10K type strain sequencing project: providing services to taxonomists for standard genome sequencing and annotation.</title>
        <authorList>
            <consortium name="The Broad Institute Genomics Platform"/>
            <consortium name="The Broad Institute Genome Sequencing Center for Infectious Disease"/>
            <person name="Wu L."/>
            <person name="Ma J."/>
        </authorList>
    </citation>
    <scope>NUCLEOTIDE SEQUENCE [LARGE SCALE GENOMIC DNA]</scope>
    <source>
        <strain evidence="2">JCM 17695</strain>
    </source>
</reference>
<organism evidence="1 2">
    <name type="scientific">Actinokineospora soli</name>
    <dbReference type="NCBI Taxonomy" id="1048753"/>
    <lineage>
        <taxon>Bacteria</taxon>
        <taxon>Bacillati</taxon>
        <taxon>Actinomycetota</taxon>
        <taxon>Actinomycetes</taxon>
        <taxon>Pseudonocardiales</taxon>
        <taxon>Pseudonocardiaceae</taxon>
        <taxon>Actinokineospora</taxon>
    </lineage>
</organism>
<dbReference type="EMBL" id="JBHTEY010000004">
    <property type="protein sequence ID" value="MFC7612776.1"/>
    <property type="molecule type" value="Genomic_DNA"/>
</dbReference>